<keyword evidence="2" id="KW-0812">Transmembrane</keyword>
<name>A0A120I0W9_9MICO</name>
<reference evidence="4 5" key="1">
    <citation type="journal article" date="2016" name="J. Biotechnol.">
        <title>First complete genome sequence of a species in the genus Microterricola, an extremophilic cold active enzyme producing bacterial strain ERGS5:02 isolated from Sikkim Himalaya.</title>
        <authorList>
            <person name="Himanshu"/>
            <person name="Swarnkar M.K."/>
            <person name="Singh D."/>
            <person name="Kumar R."/>
        </authorList>
    </citation>
    <scope>NUCLEOTIDE SEQUENCE [LARGE SCALE GENOMIC DNA]</scope>
    <source>
        <strain evidence="4 5">ERGS5:02</strain>
    </source>
</reference>
<keyword evidence="5" id="KW-1185">Reference proteome</keyword>
<organism evidence="4 5">
    <name type="scientific">Microterricola viridarii</name>
    <dbReference type="NCBI Taxonomy" id="412690"/>
    <lineage>
        <taxon>Bacteria</taxon>
        <taxon>Bacillati</taxon>
        <taxon>Actinomycetota</taxon>
        <taxon>Actinomycetes</taxon>
        <taxon>Micrococcales</taxon>
        <taxon>Microbacteriaceae</taxon>
        <taxon>Microterricola</taxon>
    </lineage>
</organism>
<feature type="region of interest" description="Disordered" evidence="1">
    <location>
        <begin position="282"/>
        <end position="306"/>
    </location>
</feature>
<feature type="domain" description="DUF8094" evidence="3">
    <location>
        <begin position="307"/>
        <end position="601"/>
    </location>
</feature>
<protein>
    <recommendedName>
        <fullName evidence="3">DUF8094 domain-containing protein</fullName>
    </recommendedName>
</protein>
<sequence length="604" mass="64081">MAFVAAACMIALGIAQRTVFLEPASVSVSTTVEGNGPFTVIDGDALLAHEGAQTISLRGSGNTFMSYGRTADIEAWLGDIDFTRVTYDEDTKELSTAEVRGQTVNPMDQTRLPSMDSSGLPAAAPNPNPRGSDLWLDEWTGDNSLSATVNVPEGISILVATDGTAPAPKNIRISWPLDNSTPWAGPLIAGGGILLLVGLVLYLLALLHLRRSRGPRRNLPKGPRMPKLPKAPKPKMIKANQINGAQRKSIGRSSRIAVVPVLLVSGLALSGCSASFWPDLSAPASSSPTPTADATAPPEQFDELPPPAVTVPQLERIVRKIAVVANEADTSMNAELLPSRFTGPALLERQKDYQIRASFPEQPVLAPIPASPLEIILPQQNASWPRTAVTVILNEEDPTIAPMTLVLTQNSPRENYQVEYAITLAADATFPEVAPASIGAPPVAPDTKFLVMKPEDLAAAYGDVILKDTASEYYSLFDIEHDSFVPQVGVAATEKRRADLPTTTDLTVSNEPGPGPTVALGTIDSGAIVAVNMYQMESATPNDNGTVEFKASASKSLSGVEKTTKGVTSTRSDQLLFYVPAQGSDEKIRLLGFAHSLIAASEIP</sequence>
<reference evidence="5" key="2">
    <citation type="submission" date="2016-01" db="EMBL/GenBank/DDBJ databases">
        <title>First complete genome sequence of a species in the genus Microterricola, an extremophilic cold active enzyme producing strain ERGS5:02 isolated from Sikkim Himalaya.</title>
        <authorList>
            <person name="Kumar R."/>
            <person name="Singh D."/>
            <person name="Swarnkar M.K."/>
        </authorList>
    </citation>
    <scope>NUCLEOTIDE SEQUENCE [LARGE SCALE GENOMIC DNA]</scope>
    <source>
        <strain evidence="5">ERGS5:02</strain>
    </source>
</reference>
<proteinExistence type="predicted"/>
<dbReference type="EMBL" id="CP014145">
    <property type="protein sequence ID" value="AMB58204.1"/>
    <property type="molecule type" value="Genomic_DNA"/>
</dbReference>
<dbReference type="AlphaFoldDB" id="A0A120I0W9"/>
<evidence type="ECO:0000256" key="2">
    <source>
        <dbReference type="SAM" id="Phobius"/>
    </source>
</evidence>
<feature type="compositionally biased region" description="Polar residues" evidence="1">
    <location>
        <begin position="107"/>
        <end position="117"/>
    </location>
</feature>
<evidence type="ECO:0000259" key="3">
    <source>
        <dbReference type="Pfam" id="PF26366"/>
    </source>
</evidence>
<dbReference type="InterPro" id="IPR058407">
    <property type="entry name" value="DUF8094"/>
</dbReference>
<keyword evidence="2" id="KW-1133">Transmembrane helix</keyword>
<dbReference type="KEGG" id="mvd:AWU67_04320"/>
<evidence type="ECO:0000256" key="1">
    <source>
        <dbReference type="SAM" id="MobiDB-lite"/>
    </source>
</evidence>
<evidence type="ECO:0000313" key="5">
    <source>
        <dbReference type="Proteomes" id="UP000058305"/>
    </source>
</evidence>
<gene>
    <name evidence="4" type="ORF">AWU67_04320</name>
</gene>
<dbReference type="Proteomes" id="UP000058305">
    <property type="component" value="Chromosome"/>
</dbReference>
<keyword evidence="2" id="KW-0472">Membrane</keyword>
<dbReference type="Pfam" id="PF26366">
    <property type="entry name" value="DUF8094"/>
    <property type="match status" value="1"/>
</dbReference>
<feature type="transmembrane region" description="Helical" evidence="2">
    <location>
        <begin position="183"/>
        <end position="207"/>
    </location>
</feature>
<accession>A0A120I0W9</accession>
<feature type="region of interest" description="Disordered" evidence="1">
    <location>
        <begin position="107"/>
        <end position="127"/>
    </location>
</feature>
<feature type="compositionally biased region" description="Low complexity" evidence="1">
    <location>
        <begin position="282"/>
        <end position="298"/>
    </location>
</feature>
<evidence type="ECO:0000313" key="4">
    <source>
        <dbReference type="EMBL" id="AMB58204.1"/>
    </source>
</evidence>
<feature type="transmembrane region" description="Helical" evidence="2">
    <location>
        <begin position="256"/>
        <end position="277"/>
    </location>
</feature>